<dbReference type="InterPro" id="IPR018035">
    <property type="entry name" value="Flagellar_FliH/T3SS_HrpE"/>
</dbReference>
<organism evidence="12 13">
    <name type="scientific">Pseudomonas linyingensis</name>
    <dbReference type="NCBI Taxonomy" id="915471"/>
    <lineage>
        <taxon>Bacteria</taxon>
        <taxon>Pseudomonadati</taxon>
        <taxon>Pseudomonadota</taxon>
        <taxon>Gammaproteobacteria</taxon>
        <taxon>Pseudomonadales</taxon>
        <taxon>Pseudomonadaceae</taxon>
        <taxon>Pseudomonas</taxon>
    </lineage>
</organism>
<dbReference type="EMBL" id="FNZE01000008">
    <property type="protein sequence ID" value="SEJ40041.1"/>
    <property type="molecule type" value="Genomic_DNA"/>
</dbReference>
<evidence type="ECO:0000313" key="12">
    <source>
        <dbReference type="EMBL" id="SEJ40041.1"/>
    </source>
</evidence>
<keyword evidence="13" id="KW-1185">Reference proteome</keyword>
<evidence type="ECO:0000313" key="13">
    <source>
        <dbReference type="Proteomes" id="UP000242930"/>
    </source>
</evidence>
<dbReference type="InterPro" id="IPR051472">
    <property type="entry name" value="T3SS_Stator/FliH"/>
</dbReference>
<sequence>MSDRRQPPHVGEQWRPWQMDELGSQQEPMRQQREAQRQEALRQAAFKRNAELQALREQAQQQAREQGYQEGFAEGRSAGYAAGLEEGRQNGEAELQQQLQQTLQPLLGLAAQFRAALSELDEQIAGQLVELALVTGRQLAGEALQVHPEHILEIVRELLHSEPALSGQPRLWLHPADLLLVKAHLGDELEAAGWRLQPDGEMTRGGCRVAASSGELDATRERRWEALVAQLRHRQQSHTDALDMGA</sequence>
<dbReference type="RefSeq" id="WP_090310926.1">
    <property type="nucleotide sequence ID" value="NZ_FNZE01000008.1"/>
</dbReference>
<evidence type="ECO:0000256" key="10">
    <source>
        <dbReference type="SAM" id="MobiDB-lite"/>
    </source>
</evidence>
<keyword evidence="12" id="KW-0966">Cell projection</keyword>
<accession>A0A1H6YFN0</accession>
<dbReference type="GO" id="GO:0005829">
    <property type="term" value="C:cytosol"/>
    <property type="evidence" value="ECO:0007669"/>
    <property type="project" value="TreeGrafter"/>
</dbReference>
<feature type="compositionally biased region" description="Basic and acidic residues" evidence="10">
    <location>
        <begin position="30"/>
        <end position="40"/>
    </location>
</feature>
<comment type="similarity">
    <text evidence="3">Belongs to the FliH family.</text>
</comment>
<feature type="region of interest" description="Disordered" evidence="10">
    <location>
        <begin position="1"/>
        <end position="41"/>
    </location>
</feature>
<evidence type="ECO:0000256" key="3">
    <source>
        <dbReference type="ARBA" id="ARBA00006602"/>
    </source>
</evidence>
<dbReference type="GO" id="GO:0015031">
    <property type="term" value="P:protein transport"/>
    <property type="evidence" value="ECO:0007669"/>
    <property type="project" value="UniProtKB-KW"/>
</dbReference>
<evidence type="ECO:0000256" key="4">
    <source>
        <dbReference type="ARBA" id="ARBA00016507"/>
    </source>
</evidence>
<dbReference type="PANTHER" id="PTHR34982:SF1">
    <property type="entry name" value="FLAGELLAR ASSEMBLY PROTEIN FLIH"/>
    <property type="match status" value="1"/>
</dbReference>
<evidence type="ECO:0000256" key="9">
    <source>
        <dbReference type="ARBA" id="ARBA00023225"/>
    </source>
</evidence>
<dbReference type="InterPro" id="IPR000563">
    <property type="entry name" value="Flag_FliH"/>
</dbReference>
<evidence type="ECO:0000256" key="2">
    <source>
        <dbReference type="ARBA" id="ARBA00004496"/>
    </source>
</evidence>
<dbReference type="GO" id="GO:0044781">
    <property type="term" value="P:bacterial-type flagellum organization"/>
    <property type="evidence" value="ECO:0007669"/>
    <property type="project" value="UniProtKB-KW"/>
</dbReference>
<evidence type="ECO:0000256" key="8">
    <source>
        <dbReference type="ARBA" id="ARBA00022927"/>
    </source>
</evidence>
<dbReference type="GO" id="GO:0003774">
    <property type="term" value="F:cytoskeletal motor activity"/>
    <property type="evidence" value="ECO:0007669"/>
    <property type="project" value="InterPro"/>
</dbReference>
<proteinExistence type="inferred from homology"/>
<comment type="subcellular location">
    <subcellularLocation>
        <location evidence="2">Cytoplasm</location>
    </subcellularLocation>
</comment>
<protein>
    <recommendedName>
        <fullName evidence="4">Flagellar assembly protein FliH</fullName>
    </recommendedName>
</protein>
<dbReference type="OrthoDB" id="6415116at2"/>
<dbReference type="Proteomes" id="UP000242930">
    <property type="component" value="Unassembled WGS sequence"/>
</dbReference>
<evidence type="ECO:0000256" key="1">
    <source>
        <dbReference type="ARBA" id="ARBA00003041"/>
    </source>
</evidence>
<keyword evidence="9" id="KW-1006">Bacterial flagellum protein export</keyword>
<keyword evidence="6" id="KW-0963">Cytoplasm</keyword>
<feature type="domain" description="Flagellar assembly protein FliH/Type III secretion system HrpE" evidence="11">
    <location>
        <begin position="101"/>
        <end position="226"/>
    </location>
</feature>
<gene>
    <name evidence="12" type="ORF">SAMN05216201_10847</name>
</gene>
<dbReference type="PRINTS" id="PR01003">
    <property type="entry name" value="FLGFLIH"/>
</dbReference>
<evidence type="ECO:0000256" key="5">
    <source>
        <dbReference type="ARBA" id="ARBA00022448"/>
    </source>
</evidence>
<dbReference type="NCBIfam" id="NF004270">
    <property type="entry name" value="PRK05687.2-1"/>
    <property type="match status" value="1"/>
</dbReference>
<evidence type="ECO:0000259" key="11">
    <source>
        <dbReference type="Pfam" id="PF02108"/>
    </source>
</evidence>
<keyword evidence="12" id="KW-0969">Cilium</keyword>
<name>A0A1H6YFN0_9PSED</name>
<keyword evidence="12" id="KW-0282">Flagellum</keyword>
<keyword evidence="5" id="KW-0813">Transport</keyword>
<dbReference type="Pfam" id="PF02108">
    <property type="entry name" value="FliH"/>
    <property type="match status" value="1"/>
</dbReference>
<evidence type="ECO:0000256" key="7">
    <source>
        <dbReference type="ARBA" id="ARBA00022795"/>
    </source>
</evidence>
<reference evidence="13" key="1">
    <citation type="submission" date="2016-10" db="EMBL/GenBank/DDBJ databases">
        <authorList>
            <person name="Varghese N."/>
            <person name="Submissions S."/>
        </authorList>
    </citation>
    <scope>NUCLEOTIDE SEQUENCE [LARGE SCALE GENOMIC DNA]</scope>
    <source>
        <strain evidence="13">LMG 25967</strain>
    </source>
</reference>
<comment type="function">
    <text evidence="1">Needed for flagellar regrowth and assembly.</text>
</comment>
<dbReference type="GO" id="GO:0071973">
    <property type="term" value="P:bacterial-type flagellum-dependent cell motility"/>
    <property type="evidence" value="ECO:0007669"/>
    <property type="project" value="InterPro"/>
</dbReference>
<dbReference type="GO" id="GO:0009288">
    <property type="term" value="C:bacterial-type flagellum"/>
    <property type="evidence" value="ECO:0007669"/>
    <property type="project" value="InterPro"/>
</dbReference>
<dbReference type="PANTHER" id="PTHR34982">
    <property type="entry name" value="YOP PROTEINS TRANSLOCATION PROTEIN L"/>
    <property type="match status" value="1"/>
</dbReference>
<keyword evidence="7" id="KW-1005">Bacterial flagellum biogenesis</keyword>
<dbReference type="STRING" id="915471.SAMN05216201_10847"/>
<keyword evidence="8" id="KW-0653">Protein transport</keyword>
<evidence type="ECO:0000256" key="6">
    <source>
        <dbReference type="ARBA" id="ARBA00022490"/>
    </source>
</evidence>
<dbReference type="AlphaFoldDB" id="A0A1H6YFN0"/>